<evidence type="ECO:0000313" key="3">
    <source>
        <dbReference type="EMBL" id="TQB76865.1"/>
    </source>
</evidence>
<evidence type="ECO:0000256" key="1">
    <source>
        <dbReference type="SAM" id="MobiDB-lite"/>
    </source>
</evidence>
<evidence type="ECO:0000256" key="2">
    <source>
        <dbReference type="SAM" id="SignalP"/>
    </source>
</evidence>
<keyword evidence="2" id="KW-0732">Signal</keyword>
<protein>
    <submittedName>
        <fullName evidence="3">Uncharacterized protein</fullName>
    </submittedName>
</protein>
<keyword evidence="4" id="KW-1185">Reference proteome</keyword>
<dbReference type="AlphaFoldDB" id="A0A507R4M8"/>
<accession>A0A507R4M8</accession>
<feature type="region of interest" description="Disordered" evidence="1">
    <location>
        <begin position="190"/>
        <end position="219"/>
    </location>
</feature>
<dbReference type="EMBL" id="VIFY01000006">
    <property type="protein sequence ID" value="TQB76865.1"/>
    <property type="molecule type" value="Genomic_DNA"/>
</dbReference>
<proteinExistence type="predicted"/>
<evidence type="ECO:0000313" key="4">
    <source>
        <dbReference type="Proteomes" id="UP000319663"/>
    </source>
</evidence>
<comment type="caution">
    <text evidence="3">The sequence shown here is derived from an EMBL/GenBank/DDBJ whole genome shotgun (WGS) entry which is preliminary data.</text>
</comment>
<reference evidence="3 4" key="1">
    <citation type="submission" date="2019-06" db="EMBL/GenBank/DDBJ databases">
        <title>Wine fermentation using esterase from Monascus purpureus.</title>
        <authorList>
            <person name="Geng C."/>
            <person name="Zhang Y."/>
        </authorList>
    </citation>
    <scope>NUCLEOTIDE SEQUENCE [LARGE SCALE GENOMIC DNA]</scope>
    <source>
        <strain evidence="3">HQ1</strain>
    </source>
</reference>
<gene>
    <name evidence="3" type="ORF">MPDQ_006642</name>
</gene>
<name>A0A507R4M8_MONPU</name>
<feature type="compositionally biased region" description="Low complexity" evidence="1">
    <location>
        <begin position="203"/>
        <end position="219"/>
    </location>
</feature>
<feature type="signal peptide" evidence="2">
    <location>
        <begin position="1"/>
        <end position="18"/>
    </location>
</feature>
<feature type="chain" id="PRO_5021219546" evidence="2">
    <location>
        <begin position="19"/>
        <end position="268"/>
    </location>
</feature>
<sequence>MRLAYLSATIWLVSVCLAGPITPGSLKVVQHGENELEQPAVALKERFIETVDELEQPTPTLENRFIEAVGEPEEEEEPAFLEKREPIIPTFFTVPTELPPLQTLPCSLPPLPTSLSVADPLLFPLTVTFDNGITTLTETFTTLPWPTWFHGWKRGPMPTAGIDKRAAVLPSCTISVDLMSTVIVTTLAPTASANPPPSTVEESTTAVPPAKVPASSSSSSCPLATTITEHDTITSVATVTVTSYEYFSMSASLFTDTISPKVPVSTGA</sequence>
<organism evidence="3 4">
    <name type="scientific">Monascus purpureus</name>
    <name type="common">Red mold</name>
    <name type="synonym">Monascus anka</name>
    <dbReference type="NCBI Taxonomy" id="5098"/>
    <lineage>
        <taxon>Eukaryota</taxon>
        <taxon>Fungi</taxon>
        <taxon>Dikarya</taxon>
        <taxon>Ascomycota</taxon>
        <taxon>Pezizomycotina</taxon>
        <taxon>Eurotiomycetes</taxon>
        <taxon>Eurotiomycetidae</taxon>
        <taxon>Eurotiales</taxon>
        <taxon>Aspergillaceae</taxon>
        <taxon>Monascus</taxon>
    </lineage>
</organism>
<dbReference type="Proteomes" id="UP000319663">
    <property type="component" value="Unassembled WGS sequence"/>
</dbReference>